<dbReference type="EMBL" id="BJWF01000012">
    <property type="protein sequence ID" value="GEL91965.1"/>
    <property type="molecule type" value="Genomic_DNA"/>
</dbReference>
<comment type="caution">
    <text evidence="2">The sequence shown here is derived from an EMBL/GenBank/DDBJ whole genome shotgun (WGS) entry which is preliminary data.</text>
</comment>
<feature type="region of interest" description="Disordered" evidence="1">
    <location>
        <begin position="212"/>
        <end position="260"/>
    </location>
</feature>
<dbReference type="AlphaFoldDB" id="A0A511J1S6"/>
<protein>
    <submittedName>
        <fullName evidence="2">Uncharacterized protein</fullName>
    </submittedName>
</protein>
<feature type="compositionally biased region" description="Basic and acidic residues" evidence="1">
    <location>
        <begin position="222"/>
        <end position="232"/>
    </location>
</feature>
<proteinExistence type="predicted"/>
<organism evidence="2 3">
    <name type="scientific">Enterococcus villorum</name>
    <dbReference type="NCBI Taxonomy" id="112904"/>
    <lineage>
        <taxon>Bacteria</taxon>
        <taxon>Bacillati</taxon>
        <taxon>Bacillota</taxon>
        <taxon>Bacilli</taxon>
        <taxon>Lactobacillales</taxon>
        <taxon>Enterococcaceae</taxon>
        <taxon>Enterococcus</taxon>
    </lineage>
</organism>
<evidence type="ECO:0000256" key="1">
    <source>
        <dbReference type="SAM" id="MobiDB-lite"/>
    </source>
</evidence>
<name>A0A511J1S6_9ENTE</name>
<reference evidence="2 3" key="1">
    <citation type="submission" date="2019-07" db="EMBL/GenBank/DDBJ databases">
        <title>Whole genome shotgun sequence of Enterococcus villorum NBRC 100699.</title>
        <authorList>
            <person name="Hosoyama A."/>
            <person name="Uohara A."/>
            <person name="Ohji S."/>
            <person name="Ichikawa N."/>
        </authorList>
    </citation>
    <scope>NUCLEOTIDE SEQUENCE [LARGE SCALE GENOMIC DNA]</scope>
    <source>
        <strain evidence="2 3">NBRC 100699</strain>
    </source>
</reference>
<dbReference type="RefSeq" id="WP_010750052.1">
    <property type="nucleotide sequence ID" value="NZ_BJWF01000012.1"/>
</dbReference>
<evidence type="ECO:0000313" key="2">
    <source>
        <dbReference type="EMBL" id="GEL91965.1"/>
    </source>
</evidence>
<gene>
    <name evidence="2" type="ORF">EVI01_13020</name>
</gene>
<evidence type="ECO:0000313" key="3">
    <source>
        <dbReference type="Proteomes" id="UP000321830"/>
    </source>
</evidence>
<accession>A0A511J1S6</accession>
<dbReference type="Proteomes" id="UP000321830">
    <property type="component" value="Unassembled WGS sequence"/>
</dbReference>
<sequence length="260" mass="29721">MDNGPDRELGKLEDLSKATPAMIFKGSKKLIQAVTWLVRKVIKARQTKIEELRKSAEREVIDEISAKIDDKKLLEKTFRKEPELKEYLTPEPQSMTSKLWGKLSGKSQEKTITHPRELSKAAWKFKHNLLKRLISLDKTGKIEEIVKNNPQLSVLLENPKKPKDMPLKAVDTDRNVEQRRPSKAVDTNLNMSNNQPLDKEVKQSRFSDRVQHAKQKSALQNEELRRGNKARELGLGSTVTKSGMKPPIKRLNTPNVSFGR</sequence>